<keyword evidence="10" id="KW-1185">Reference proteome</keyword>
<keyword evidence="3" id="KW-0813">Transport</keyword>
<evidence type="ECO:0000256" key="2">
    <source>
        <dbReference type="ARBA" id="ARBA00009142"/>
    </source>
</evidence>
<evidence type="ECO:0000256" key="8">
    <source>
        <dbReference type="RuleBase" id="RU363041"/>
    </source>
</evidence>
<feature type="transmembrane region" description="Helical" evidence="8">
    <location>
        <begin position="28"/>
        <end position="54"/>
    </location>
</feature>
<evidence type="ECO:0000256" key="5">
    <source>
        <dbReference type="ARBA" id="ARBA00022692"/>
    </source>
</evidence>
<feature type="transmembrane region" description="Helical" evidence="8">
    <location>
        <begin position="207"/>
        <end position="227"/>
    </location>
</feature>
<organism evidence="9 10">
    <name type="scientific">Shewanella septentrionalis</name>
    <dbReference type="NCBI Taxonomy" id="2952223"/>
    <lineage>
        <taxon>Bacteria</taxon>
        <taxon>Pseudomonadati</taxon>
        <taxon>Pseudomonadota</taxon>
        <taxon>Gammaproteobacteria</taxon>
        <taxon>Alteromonadales</taxon>
        <taxon>Shewanellaceae</taxon>
        <taxon>Shewanella</taxon>
    </lineage>
</organism>
<feature type="transmembrane region" description="Helical" evidence="8">
    <location>
        <begin position="75"/>
        <end position="95"/>
    </location>
</feature>
<gene>
    <name evidence="9" type="ORF">NE536_00205</name>
</gene>
<dbReference type="EMBL" id="JAMTCC010000001">
    <property type="protein sequence ID" value="MCT7943797.1"/>
    <property type="molecule type" value="Genomic_DNA"/>
</dbReference>
<proteinExistence type="inferred from homology"/>
<comment type="caution">
    <text evidence="9">The sequence shown here is derived from an EMBL/GenBank/DDBJ whole genome shotgun (WGS) entry which is preliminary data.</text>
</comment>
<reference evidence="9" key="1">
    <citation type="journal article" date="2023" name="Int. J. Syst. Evol. Microbiol.">
        <title>&lt;i&gt;Shewanella septentrionalis&lt;/i&gt; sp. nov. and &lt;i&gt;Shewanella holmiensis&lt;/i&gt; sp. nov., isolated from Baltic Sea water and sediments.</title>
        <authorList>
            <person name="Martin-Rodriguez A.J."/>
            <person name="Thorell K."/>
            <person name="Joffre E."/>
            <person name="Jensie-Markopoulos S."/>
            <person name="Moore E.R.B."/>
            <person name="Sjoling A."/>
        </authorList>
    </citation>
    <scope>NUCLEOTIDE SEQUENCE</scope>
    <source>
        <strain evidence="9">SP1W3</strain>
    </source>
</reference>
<sequence>MDWFIIALAGFLGGMLNAVAGGGSFITLLALVFVGVPPIAANATGTAALLPGYIASAWRFRKDIEYPASLSLKHLILIALIGGSIGAGILLTTSEQVFAKLIPWLILLATAAFIVGPWLLKRRIAEQGENTSTPMLSPITALIMLSAVCIYGGYFNGGLGIILLASFGLMGQTNLHGMNGLKNLISALLTAIAVVVYAAGNVIDGQYLLLLAVMAIIGGYVGAALAYRISQPLLRGFIVIVGLAMALGFFMR</sequence>
<protein>
    <recommendedName>
        <fullName evidence="8">Probable membrane transporter protein</fullName>
    </recommendedName>
</protein>
<dbReference type="GO" id="GO:0005886">
    <property type="term" value="C:plasma membrane"/>
    <property type="evidence" value="ECO:0007669"/>
    <property type="project" value="UniProtKB-SubCell"/>
</dbReference>
<evidence type="ECO:0000256" key="1">
    <source>
        <dbReference type="ARBA" id="ARBA00004651"/>
    </source>
</evidence>
<feature type="transmembrane region" description="Helical" evidence="8">
    <location>
        <begin position="141"/>
        <end position="169"/>
    </location>
</feature>
<evidence type="ECO:0000313" key="10">
    <source>
        <dbReference type="Proteomes" id="UP001155604"/>
    </source>
</evidence>
<dbReference type="PANTHER" id="PTHR30269:SF0">
    <property type="entry name" value="MEMBRANE TRANSPORTER PROTEIN YFCA-RELATED"/>
    <property type="match status" value="1"/>
</dbReference>
<evidence type="ECO:0000256" key="3">
    <source>
        <dbReference type="ARBA" id="ARBA00022448"/>
    </source>
</evidence>
<dbReference type="InterPro" id="IPR002781">
    <property type="entry name" value="TM_pro_TauE-like"/>
</dbReference>
<evidence type="ECO:0000313" key="9">
    <source>
        <dbReference type="EMBL" id="MCT7943797.1"/>
    </source>
</evidence>
<evidence type="ECO:0000256" key="4">
    <source>
        <dbReference type="ARBA" id="ARBA00022475"/>
    </source>
</evidence>
<keyword evidence="5 8" id="KW-0812">Transmembrane</keyword>
<evidence type="ECO:0000256" key="7">
    <source>
        <dbReference type="ARBA" id="ARBA00023136"/>
    </source>
</evidence>
<keyword evidence="6 8" id="KW-1133">Transmembrane helix</keyword>
<feature type="transmembrane region" description="Helical" evidence="8">
    <location>
        <begin position="233"/>
        <end position="251"/>
    </location>
</feature>
<dbReference type="PANTHER" id="PTHR30269">
    <property type="entry name" value="TRANSMEMBRANE PROTEIN YFCA"/>
    <property type="match status" value="1"/>
</dbReference>
<dbReference type="AlphaFoldDB" id="A0A9X2WRJ2"/>
<comment type="subcellular location">
    <subcellularLocation>
        <location evidence="1 8">Cell membrane</location>
        <topology evidence="1 8">Multi-pass membrane protein</topology>
    </subcellularLocation>
</comment>
<accession>A0A9X2WRJ2</accession>
<feature type="transmembrane region" description="Helical" evidence="8">
    <location>
        <begin position="181"/>
        <end position="200"/>
    </location>
</feature>
<comment type="similarity">
    <text evidence="2 8">Belongs to the 4-toluene sulfonate uptake permease (TSUP) (TC 2.A.102) family.</text>
</comment>
<evidence type="ECO:0000256" key="6">
    <source>
        <dbReference type="ARBA" id="ARBA00022989"/>
    </source>
</evidence>
<dbReference type="InterPro" id="IPR052017">
    <property type="entry name" value="TSUP"/>
</dbReference>
<dbReference type="Proteomes" id="UP001155604">
    <property type="component" value="Unassembled WGS sequence"/>
</dbReference>
<keyword evidence="7 8" id="KW-0472">Membrane</keyword>
<dbReference type="Pfam" id="PF01925">
    <property type="entry name" value="TauE"/>
    <property type="match status" value="1"/>
</dbReference>
<keyword evidence="4 8" id="KW-1003">Cell membrane</keyword>
<feature type="transmembrane region" description="Helical" evidence="8">
    <location>
        <begin position="101"/>
        <end position="120"/>
    </location>
</feature>
<name>A0A9X2WRJ2_9GAMM</name>
<dbReference type="RefSeq" id="WP_261271411.1">
    <property type="nucleotide sequence ID" value="NZ_JAMTCC010000001.1"/>
</dbReference>